<feature type="compositionally biased region" description="Low complexity" evidence="2">
    <location>
        <begin position="378"/>
        <end position="395"/>
    </location>
</feature>
<feature type="region of interest" description="Disordered" evidence="2">
    <location>
        <begin position="375"/>
        <end position="395"/>
    </location>
</feature>
<dbReference type="SUPFAM" id="SSF48403">
    <property type="entry name" value="Ankyrin repeat"/>
    <property type="match status" value="1"/>
</dbReference>
<reference evidence="3" key="1">
    <citation type="journal article" date="2010" name="Science">
        <title>Plasticity of animal genome architecture unmasked by rapid evolution of a pelagic tunicate.</title>
        <authorList>
            <person name="Denoeud F."/>
            <person name="Henriet S."/>
            <person name="Mungpakdee S."/>
            <person name="Aury J.M."/>
            <person name="Da Silva C."/>
            <person name="Brinkmann H."/>
            <person name="Mikhaleva J."/>
            <person name="Olsen L.C."/>
            <person name="Jubin C."/>
            <person name="Canestro C."/>
            <person name="Bouquet J.M."/>
            <person name="Danks G."/>
            <person name="Poulain J."/>
            <person name="Campsteijn C."/>
            <person name="Adamski M."/>
            <person name="Cross I."/>
            <person name="Yadetie F."/>
            <person name="Muffato M."/>
            <person name="Louis A."/>
            <person name="Butcher S."/>
            <person name="Tsagkogeorga G."/>
            <person name="Konrad A."/>
            <person name="Singh S."/>
            <person name="Jensen M.F."/>
            <person name="Cong E.H."/>
            <person name="Eikeseth-Otteraa H."/>
            <person name="Noel B."/>
            <person name="Anthouard V."/>
            <person name="Porcel B.M."/>
            <person name="Kachouri-Lafond R."/>
            <person name="Nishino A."/>
            <person name="Ugolini M."/>
            <person name="Chourrout P."/>
            <person name="Nishida H."/>
            <person name="Aasland R."/>
            <person name="Huzurbazar S."/>
            <person name="Westhof E."/>
            <person name="Delsuc F."/>
            <person name="Lehrach H."/>
            <person name="Reinhardt R."/>
            <person name="Weissenbach J."/>
            <person name="Roy S.W."/>
            <person name="Artiguenave F."/>
            <person name="Postlethwait J.H."/>
            <person name="Manak J.R."/>
            <person name="Thompson E.M."/>
            <person name="Jaillon O."/>
            <person name="Du Pasquier L."/>
            <person name="Boudinot P."/>
            <person name="Liberles D.A."/>
            <person name="Volff J.N."/>
            <person name="Philippe H."/>
            <person name="Lenhard B."/>
            <person name="Roest Crollius H."/>
            <person name="Wincker P."/>
            <person name="Chourrout D."/>
        </authorList>
    </citation>
    <scope>NUCLEOTIDE SEQUENCE [LARGE SCALE GENOMIC DNA]</scope>
</reference>
<name>E4YKL3_OIKDI</name>
<organism evidence="3">
    <name type="scientific">Oikopleura dioica</name>
    <name type="common">Tunicate</name>
    <dbReference type="NCBI Taxonomy" id="34765"/>
    <lineage>
        <taxon>Eukaryota</taxon>
        <taxon>Metazoa</taxon>
        <taxon>Chordata</taxon>
        <taxon>Tunicata</taxon>
        <taxon>Appendicularia</taxon>
        <taxon>Copelata</taxon>
        <taxon>Oikopleuridae</taxon>
        <taxon>Oikopleura</taxon>
    </lineage>
</organism>
<dbReference type="Proteomes" id="UP000011014">
    <property type="component" value="Unassembled WGS sequence"/>
</dbReference>
<dbReference type="Gene3D" id="1.25.40.20">
    <property type="entry name" value="Ankyrin repeat-containing domain"/>
    <property type="match status" value="1"/>
</dbReference>
<protein>
    <submittedName>
        <fullName evidence="3">Uncharacterized protein</fullName>
    </submittedName>
</protein>
<dbReference type="InterPro" id="IPR002110">
    <property type="entry name" value="Ankyrin_rpt"/>
</dbReference>
<keyword evidence="1" id="KW-0175">Coiled coil</keyword>
<gene>
    <name evidence="3" type="ORF">GSOID_T00028501001</name>
</gene>
<accession>E4YKL3</accession>
<proteinExistence type="predicted"/>
<evidence type="ECO:0000256" key="2">
    <source>
        <dbReference type="SAM" id="MobiDB-lite"/>
    </source>
</evidence>
<dbReference type="EMBL" id="FN654711">
    <property type="protein sequence ID" value="CBY36024.1"/>
    <property type="molecule type" value="Genomic_DNA"/>
</dbReference>
<dbReference type="InterPro" id="IPR036770">
    <property type="entry name" value="Ankyrin_rpt-contain_sf"/>
</dbReference>
<evidence type="ECO:0000256" key="1">
    <source>
        <dbReference type="SAM" id="Coils"/>
    </source>
</evidence>
<feature type="coiled-coil region" evidence="1">
    <location>
        <begin position="487"/>
        <end position="550"/>
    </location>
</feature>
<dbReference type="AlphaFoldDB" id="E4YKL3"/>
<evidence type="ECO:0000313" key="3">
    <source>
        <dbReference type="EMBL" id="CBY36024.1"/>
    </source>
</evidence>
<dbReference type="Pfam" id="PF13637">
    <property type="entry name" value="Ank_4"/>
    <property type="match status" value="1"/>
</dbReference>
<sequence>MIRNQYGEARPLTEQDEQFMVAMRTADMNQTRILLHENPDLIQLDGFPASSGWQDSPLCHLVYFRENPEQRVSAVEYLISRGADINYVNSKGNSVLQVALSENHGPPIVAILRLLISNGAVLSHVGGRLISVIWQAARRSKMVKSIIAAALRDRPNQLESLLVRGSDSIQFWRNMVAMTSLGFGNTLEKTLNKLDKVLLNEGLLKVCGDAGWDKGDFNNDRVALARILLNLGADAETENKYGRTAIQIADVRDRGNLAEFLQNPNQHEEHPALKRQLTMERILKDRQNREQKLLRQREQREQQPHPLSLFDKFNQRRSSQESLASPSGIRQVELRGLGQTKNDRPWVTKGQALTLNVPKSAVTRSSIRRESCDLNDVASAPSSPTNSTCSNRSSSSVSAMISGQSAILPRNFPRSPQRSLSNSALDVVTSPCQRGPVVKGQNKIEMKIGQRPDRTFLPKEPLMNYSLNSEPEEVSSPMGAIQNQRLVELMSNQVKNLQVQKQAMEMAMMEMKNEMANERQVFHREKEKWMREMNRMKAAQELERKEFERHRYIFTKKLEYKDKVLEDARGVLSSYDDLDFD</sequence>